<dbReference type="STRING" id="658196.A0A397TRS7"/>
<feature type="non-terminal residue" evidence="11">
    <location>
        <position position="1"/>
    </location>
</feature>
<dbReference type="Proteomes" id="UP000265703">
    <property type="component" value="Unassembled WGS sequence"/>
</dbReference>
<dbReference type="PANTHER" id="PTHR31030">
    <property type="entry name" value="PLASMA MEMBRANE FUSION PROTEIN PRM1"/>
    <property type="match status" value="1"/>
</dbReference>
<evidence type="ECO:0000256" key="3">
    <source>
        <dbReference type="ARBA" id="ARBA00004196"/>
    </source>
</evidence>
<keyword evidence="8 10" id="KW-0472">Membrane</keyword>
<keyword evidence="10" id="KW-1003">Cell membrane</keyword>
<dbReference type="EMBL" id="QKYT01000025">
    <property type="protein sequence ID" value="RIA97771.1"/>
    <property type="molecule type" value="Genomic_DNA"/>
</dbReference>
<evidence type="ECO:0000256" key="5">
    <source>
        <dbReference type="ARBA" id="ARBA00022692"/>
    </source>
</evidence>
<dbReference type="InterPro" id="IPR026777">
    <property type="entry name" value="PRM1"/>
</dbReference>
<gene>
    <name evidence="11" type="ORF">C1645_660219</name>
</gene>
<dbReference type="GO" id="GO:0043332">
    <property type="term" value="C:mating projection tip"/>
    <property type="evidence" value="ECO:0007669"/>
    <property type="project" value="UniProtKB-UniRule"/>
</dbReference>
<reference evidence="11 12" key="1">
    <citation type="submission" date="2018-06" db="EMBL/GenBank/DDBJ databases">
        <title>Comparative genomics reveals the genomic features of Rhizophagus irregularis, R. cerebriforme, R. diaphanum and Gigaspora rosea, and their symbiotic lifestyle signature.</title>
        <authorList>
            <person name="Morin E."/>
            <person name="San Clemente H."/>
            <person name="Chen E.C.H."/>
            <person name="De La Providencia I."/>
            <person name="Hainaut M."/>
            <person name="Kuo A."/>
            <person name="Kohler A."/>
            <person name="Murat C."/>
            <person name="Tang N."/>
            <person name="Roy S."/>
            <person name="Loubradou J."/>
            <person name="Henrissat B."/>
            <person name="Grigoriev I.V."/>
            <person name="Corradi N."/>
            <person name="Roux C."/>
            <person name="Martin F.M."/>
        </authorList>
    </citation>
    <scope>NUCLEOTIDE SEQUENCE [LARGE SCALE GENOMIC DNA]</scope>
    <source>
        <strain evidence="11 12">DAOM 227022</strain>
    </source>
</reference>
<keyword evidence="12" id="KW-1185">Reference proteome</keyword>
<evidence type="ECO:0000313" key="12">
    <source>
        <dbReference type="Proteomes" id="UP000265703"/>
    </source>
</evidence>
<dbReference type="PANTHER" id="PTHR31030:SF1">
    <property type="entry name" value="PLASMA MEMBRANE FUSION PROTEIN PRM1"/>
    <property type="match status" value="1"/>
</dbReference>
<dbReference type="GO" id="GO:0012505">
    <property type="term" value="C:endomembrane system"/>
    <property type="evidence" value="ECO:0007669"/>
    <property type="project" value="UniProtKB-SubCell"/>
</dbReference>
<evidence type="ECO:0000256" key="1">
    <source>
        <dbReference type="ARBA" id="ARBA00002512"/>
    </source>
</evidence>
<keyword evidence="7 10" id="KW-1133">Transmembrane helix</keyword>
<evidence type="ECO:0000256" key="4">
    <source>
        <dbReference type="ARBA" id="ARBA00010780"/>
    </source>
</evidence>
<evidence type="ECO:0000256" key="10">
    <source>
        <dbReference type="RuleBase" id="RU366035"/>
    </source>
</evidence>
<comment type="function">
    <text evidence="1 10">Involved in cell fusion during mating by stabilizing the plasma membrane fusion event.</text>
</comment>
<evidence type="ECO:0000256" key="7">
    <source>
        <dbReference type="ARBA" id="ARBA00022989"/>
    </source>
</evidence>
<dbReference type="GO" id="GO:0005886">
    <property type="term" value="C:plasma membrane"/>
    <property type="evidence" value="ECO:0007669"/>
    <property type="project" value="UniProtKB-SubCell"/>
</dbReference>
<accession>A0A397TRS7</accession>
<evidence type="ECO:0000256" key="8">
    <source>
        <dbReference type="ARBA" id="ARBA00023136"/>
    </source>
</evidence>
<dbReference type="OrthoDB" id="10248838at2759"/>
<comment type="subcellular location">
    <subcellularLocation>
        <location evidence="3">Cell envelope</location>
    </subcellularLocation>
    <subcellularLocation>
        <location evidence="10">Cell membrane</location>
        <topology evidence="10">Multi-pass membrane protein</topology>
    </subcellularLocation>
    <subcellularLocation>
        <location evidence="2">Endomembrane system</location>
        <topology evidence="2">Multi-pass membrane protein</topology>
    </subcellularLocation>
</comment>
<keyword evidence="9" id="KW-0325">Glycoprotein</keyword>
<comment type="caution">
    <text evidence="11">The sequence shown here is derived from an EMBL/GenBank/DDBJ whole genome shotgun (WGS) entry which is preliminary data.</text>
</comment>
<dbReference type="AlphaFoldDB" id="A0A397TRS7"/>
<comment type="similarity">
    <text evidence="4 10">Belongs to the PRM1 family.</text>
</comment>
<evidence type="ECO:0000256" key="9">
    <source>
        <dbReference type="ARBA" id="ARBA00023180"/>
    </source>
</evidence>
<dbReference type="GO" id="GO:0032220">
    <property type="term" value="P:plasma membrane fusion involved in cytogamy"/>
    <property type="evidence" value="ECO:0007669"/>
    <property type="project" value="TreeGrafter"/>
</dbReference>
<evidence type="ECO:0000256" key="6">
    <source>
        <dbReference type="ARBA" id="ARBA00022971"/>
    </source>
</evidence>
<evidence type="ECO:0000256" key="2">
    <source>
        <dbReference type="ARBA" id="ARBA00004127"/>
    </source>
</evidence>
<protein>
    <recommendedName>
        <fullName evidence="10">Plasma membrane fusion protein PRM1</fullName>
    </recommendedName>
</protein>
<keyword evidence="5 10" id="KW-0812">Transmembrane</keyword>
<evidence type="ECO:0000313" key="11">
    <source>
        <dbReference type="EMBL" id="RIA97771.1"/>
    </source>
</evidence>
<name>A0A397TRS7_9GLOM</name>
<sequence>TLSWITYPIISFIFVIGRLIVAMDSIDPIIEDIRQRALKSCDALELATSTLTSLPHFMAGSFNDSISNSVNLTIRGFARTLDLAIQALNGIIIFFIDMYKSTYRCLLELAVRSSISAVSEAVTFLQGFSNTALAGIKSSIDSLINGFNSKLNDIRSALSKVGGIFNLPEIPTITIPEADTLNSFTLPTTGIVGGLDALNATIPTMDDIENRLNNLISIPFNELRVVINNVTADLKFNSTILPNNIKFCEKSLDLSVLDDIKSDLKRAAWIGLSILFVLCALLILINGFYIMISHKRFMKKIDN</sequence>
<feature type="non-terminal residue" evidence="11">
    <location>
        <position position="303"/>
    </location>
</feature>
<feature type="transmembrane region" description="Helical" evidence="10">
    <location>
        <begin position="267"/>
        <end position="292"/>
    </location>
</feature>
<proteinExistence type="inferred from homology"/>
<comment type="caution">
    <text evidence="10">Lacks conserved residue(s) required for the propagation of feature annotation.</text>
</comment>
<keyword evidence="6 10" id="KW-0184">Conjugation</keyword>
<organism evidence="11 12">
    <name type="scientific">Glomus cerebriforme</name>
    <dbReference type="NCBI Taxonomy" id="658196"/>
    <lineage>
        <taxon>Eukaryota</taxon>
        <taxon>Fungi</taxon>
        <taxon>Fungi incertae sedis</taxon>
        <taxon>Mucoromycota</taxon>
        <taxon>Glomeromycotina</taxon>
        <taxon>Glomeromycetes</taxon>
        <taxon>Glomerales</taxon>
        <taxon>Glomeraceae</taxon>
        <taxon>Glomus</taxon>
    </lineage>
</organism>